<dbReference type="EMBL" id="JAOYFB010000001">
    <property type="protein sequence ID" value="KAK4004219.1"/>
    <property type="molecule type" value="Genomic_DNA"/>
</dbReference>
<protein>
    <submittedName>
        <fullName evidence="1">Uncharacterized protein</fullName>
    </submittedName>
</protein>
<evidence type="ECO:0000313" key="2">
    <source>
        <dbReference type="Proteomes" id="UP001234178"/>
    </source>
</evidence>
<name>A0ABQ9YU98_9CRUS</name>
<comment type="caution">
    <text evidence="1">The sequence shown here is derived from an EMBL/GenBank/DDBJ whole genome shotgun (WGS) entry which is preliminary data.</text>
</comment>
<dbReference type="Proteomes" id="UP001234178">
    <property type="component" value="Unassembled WGS sequence"/>
</dbReference>
<evidence type="ECO:0000313" key="1">
    <source>
        <dbReference type="EMBL" id="KAK4004219.1"/>
    </source>
</evidence>
<sequence>MLEVSRQCHVIPIRDHVKVAYILTHTASVGNLGYSSFRLIFADEGSGSTPTMNSYILVRLSGFYVTNLDCNHNSLEFTLLSRPSMR</sequence>
<gene>
    <name evidence="1" type="ORF">OUZ56_005961</name>
</gene>
<proteinExistence type="predicted"/>
<accession>A0ABQ9YU98</accession>
<keyword evidence="2" id="KW-1185">Reference proteome</keyword>
<reference evidence="1 2" key="1">
    <citation type="journal article" date="2023" name="Nucleic Acids Res.">
        <title>The hologenome of Daphnia magna reveals possible DNA methylation and microbiome-mediated evolution of the host genome.</title>
        <authorList>
            <person name="Chaturvedi A."/>
            <person name="Li X."/>
            <person name="Dhandapani V."/>
            <person name="Marshall H."/>
            <person name="Kissane S."/>
            <person name="Cuenca-Cambronero M."/>
            <person name="Asole G."/>
            <person name="Calvet F."/>
            <person name="Ruiz-Romero M."/>
            <person name="Marangio P."/>
            <person name="Guigo R."/>
            <person name="Rago D."/>
            <person name="Mirbahai L."/>
            <person name="Eastwood N."/>
            <person name="Colbourne J.K."/>
            <person name="Zhou J."/>
            <person name="Mallon E."/>
            <person name="Orsini L."/>
        </authorList>
    </citation>
    <scope>NUCLEOTIDE SEQUENCE [LARGE SCALE GENOMIC DNA]</scope>
    <source>
        <strain evidence="1">LRV0_1</strain>
    </source>
</reference>
<organism evidence="1 2">
    <name type="scientific">Daphnia magna</name>
    <dbReference type="NCBI Taxonomy" id="35525"/>
    <lineage>
        <taxon>Eukaryota</taxon>
        <taxon>Metazoa</taxon>
        <taxon>Ecdysozoa</taxon>
        <taxon>Arthropoda</taxon>
        <taxon>Crustacea</taxon>
        <taxon>Branchiopoda</taxon>
        <taxon>Diplostraca</taxon>
        <taxon>Cladocera</taxon>
        <taxon>Anomopoda</taxon>
        <taxon>Daphniidae</taxon>
        <taxon>Daphnia</taxon>
    </lineage>
</organism>